<name>A0A814AT58_ADIRI</name>
<organism evidence="6 7">
    <name type="scientific">Adineta ricciae</name>
    <name type="common">Rotifer</name>
    <dbReference type="NCBI Taxonomy" id="249248"/>
    <lineage>
        <taxon>Eukaryota</taxon>
        <taxon>Metazoa</taxon>
        <taxon>Spiralia</taxon>
        <taxon>Gnathifera</taxon>
        <taxon>Rotifera</taxon>
        <taxon>Eurotatoria</taxon>
        <taxon>Bdelloidea</taxon>
        <taxon>Adinetida</taxon>
        <taxon>Adinetidae</taxon>
        <taxon>Adineta</taxon>
    </lineage>
</organism>
<evidence type="ECO:0000256" key="4">
    <source>
        <dbReference type="SAM" id="MobiDB-lite"/>
    </source>
</evidence>
<feature type="compositionally biased region" description="Pro residues" evidence="4">
    <location>
        <begin position="418"/>
        <end position="428"/>
    </location>
</feature>
<feature type="compositionally biased region" description="Basic and acidic residues" evidence="4">
    <location>
        <begin position="546"/>
        <end position="582"/>
    </location>
</feature>
<feature type="compositionally biased region" description="Pro residues" evidence="4">
    <location>
        <begin position="515"/>
        <end position="540"/>
    </location>
</feature>
<feature type="compositionally biased region" description="Polar residues" evidence="4">
    <location>
        <begin position="628"/>
        <end position="642"/>
    </location>
</feature>
<reference evidence="6" key="1">
    <citation type="submission" date="2021-02" db="EMBL/GenBank/DDBJ databases">
        <authorList>
            <person name="Nowell W R."/>
        </authorList>
    </citation>
    <scope>NUCLEOTIDE SEQUENCE</scope>
</reference>
<dbReference type="EMBL" id="CAJNOR010000445">
    <property type="protein sequence ID" value="CAF0916978.1"/>
    <property type="molecule type" value="Genomic_DNA"/>
</dbReference>
<comment type="similarity">
    <text evidence="1">Belongs to the LCA5 family.</text>
</comment>
<feature type="compositionally biased region" description="Basic and acidic residues" evidence="4">
    <location>
        <begin position="192"/>
        <end position="209"/>
    </location>
</feature>
<feature type="compositionally biased region" description="Polar residues" evidence="4">
    <location>
        <begin position="154"/>
        <end position="176"/>
    </location>
</feature>
<evidence type="ECO:0000256" key="1">
    <source>
        <dbReference type="ARBA" id="ARBA00010229"/>
    </source>
</evidence>
<dbReference type="Pfam" id="PF15619">
    <property type="entry name" value="Lebercilin"/>
    <property type="match status" value="1"/>
</dbReference>
<gene>
    <name evidence="6" type="ORF">XAT740_LOCUS8832</name>
</gene>
<evidence type="ECO:0000313" key="6">
    <source>
        <dbReference type="EMBL" id="CAF0916978.1"/>
    </source>
</evidence>
<feature type="compositionally biased region" description="Acidic residues" evidence="4">
    <location>
        <begin position="488"/>
        <end position="501"/>
    </location>
</feature>
<feature type="domain" description="Lebercilin" evidence="5">
    <location>
        <begin position="167"/>
        <end position="358"/>
    </location>
</feature>
<feature type="region of interest" description="Disordered" evidence="4">
    <location>
        <begin position="366"/>
        <end position="606"/>
    </location>
</feature>
<keyword evidence="2 3" id="KW-0175">Coiled coil</keyword>
<dbReference type="InterPro" id="IPR026188">
    <property type="entry name" value="Lebercilin-like"/>
</dbReference>
<keyword evidence="7" id="KW-1185">Reference proteome</keyword>
<feature type="compositionally biased region" description="Polar residues" evidence="4">
    <location>
        <begin position="583"/>
        <end position="601"/>
    </location>
</feature>
<feature type="compositionally biased region" description="Polar residues" evidence="4">
    <location>
        <begin position="687"/>
        <end position="703"/>
    </location>
</feature>
<dbReference type="PANTHER" id="PTHR16650">
    <property type="entry name" value="C21ORF13-RELATED"/>
    <property type="match status" value="1"/>
</dbReference>
<proteinExistence type="inferred from homology"/>
<feature type="coiled-coil region" evidence="3">
    <location>
        <begin position="234"/>
        <end position="358"/>
    </location>
</feature>
<sequence length="736" mass="84659">MPKRNGSSSDIDEFFSGTKSNSDYDKNKTNQADPSTAKGIAALVRPPPRQAPAETKPNVNSKTTSMTTNDKNAPTSQPSKANTVESEYDDDTNRDEKKKQSSLPTSKQRQYDTSRRGSDSEMKESFSVTNGSTPRKEQFLPYLRPKNRQKGAAQRTSSNQAKKTNSEQRLSSAQNEKLNELRSHMSLLQRQLEQERSENKTLRIIQRREEKSLRTFEDREYDAQRVAQEFKYEIDQVKRQIGGEKEEKAKLQKEVDEQDEQYRDQSKKMKFYEKLIAHEDEYEEYEDLRDRLKEMDKQLKKVQDKITKQEKQIQNIEQNHRQEMAQHLSKRRELKHDLDDQSKKCNELFLKLEEKTRQVDTMHIHIQRGGRRPSDSSFENLRKSHSYQELPDTSPQFREKMLEYDRKRRELDKDKPKPPPLPLTPPPKPPRKKYVPSIDLKSKSKTKPKVEVKPKSPSPPPIKREETPPIIQPVRVKSPIHRLPTPESYDDDTSEFEEDIVIEPAVYRKPRSPKRSPPPQPRIILPPPKPRSPSPPPQPKPSLARNFDDKWMNVFSNDKKEESKKDDLLSKLTAEESKDKQPRTSMFTFEPATLSTNTTQKKPPPRVVTSVYDFEQAVLNLHDGKPVTAQSSTSKKATGLSDSSDHTDNKLTNRLLARDNSFTKTLGKSNTVESRFALPTVDNGLITASSSSTTAGKPNSKIPTSLDRLQRPRVVTNAPKSVPNRTVVEEIEEFTL</sequence>
<feature type="compositionally biased region" description="Basic and acidic residues" evidence="4">
    <location>
        <begin position="109"/>
        <end position="124"/>
    </location>
</feature>
<evidence type="ECO:0000313" key="7">
    <source>
        <dbReference type="Proteomes" id="UP000663828"/>
    </source>
</evidence>
<feature type="region of interest" description="Disordered" evidence="4">
    <location>
        <begin position="622"/>
        <end position="652"/>
    </location>
</feature>
<comment type="caution">
    <text evidence="6">The sequence shown here is derived from an EMBL/GenBank/DDBJ whole genome shotgun (WGS) entry which is preliminary data.</text>
</comment>
<feature type="region of interest" description="Disordered" evidence="4">
    <location>
        <begin position="1"/>
        <end position="209"/>
    </location>
</feature>
<dbReference type="Proteomes" id="UP000663828">
    <property type="component" value="Unassembled WGS sequence"/>
</dbReference>
<dbReference type="PANTHER" id="PTHR16650:SF6">
    <property type="entry name" value="GH21622P"/>
    <property type="match status" value="1"/>
</dbReference>
<accession>A0A814AT58</accession>
<protein>
    <recommendedName>
        <fullName evidence="5">Lebercilin domain-containing protein</fullName>
    </recommendedName>
</protein>
<dbReference type="AlphaFoldDB" id="A0A814AT58"/>
<feature type="compositionally biased region" description="Basic and acidic residues" evidence="4">
    <location>
        <begin position="397"/>
        <end position="417"/>
    </location>
</feature>
<dbReference type="GO" id="GO:0042073">
    <property type="term" value="P:intraciliary transport"/>
    <property type="evidence" value="ECO:0007669"/>
    <property type="project" value="TreeGrafter"/>
</dbReference>
<dbReference type="GO" id="GO:0005930">
    <property type="term" value="C:axoneme"/>
    <property type="evidence" value="ECO:0007669"/>
    <property type="project" value="TreeGrafter"/>
</dbReference>
<evidence type="ECO:0000256" key="2">
    <source>
        <dbReference type="ARBA" id="ARBA00023054"/>
    </source>
</evidence>
<feature type="region of interest" description="Disordered" evidence="4">
    <location>
        <begin position="687"/>
        <end position="721"/>
    </location>
</feature>
<feature type="compositionally biased region" description="Polar residues" evidence="4">
    <location>
        <begin position="57"/>
        <end position="85"/>
    </location>
</feature>
<evidence type="ECO:0000259" key="5">
    <source>
        <dbReference type="Pfam" id="PF15619"/>
    </source>
</evidence>
<evidence type="ECO:0000256" key="3">
    <source>
        <dbReference type="SAM" id="Coils"/>
    </source>
</evidence>
<dbReference type="InterPro" id="IPR028933">
    <property type="entry name" value="Lebercilin_dom"/>
</dbReference>